<protein>
    <submittedName>
        <fullName evidence="8">HAMP domain-containing protein</fullName>
    </submittedName>
</protein>
<dbReference type="PANTHER" id="PTHR32089:SF112">
    <property type="entry name" value="LYSOZYME-LIKE PROTEIN-RELATED"/>
    <property type="match status" value="1"/>
</dbReference>
<dbReference type="GO" id="GO:0006935">
    <property type="term" value="P:chemotaxis"/>
    <property type="evidence" value="ECO:0007669"/>
    <property type="project" value="InterPro"/>
</dbReference>
<dbReference type="InterPro" id="IPR003660">
    <property type="entry name" value="HAMP_dom"/>
</dbReference>
<dbReference type="Pfam" id="PF13682">
    <property type="entry name" value="CZB"/>
    <property type="match status" value="1"/>
</dbReference>
<evidence type="ECO:0000256" key="4">
    <source>
        <dbReference type="SAM" id="Coils"/>
    </source>
</evidence>
<keyword evidence="1 3" id="KW-0807">Transducer</keyword>
<dbReference type="PANTHER" id="PTHR32089">
    <property type="entry name" value="METHYL-ACCEPTING CHEMOTAXIS PROTEIN MCPB"/>
    <property type="match status" value="1"/>
</dbReference>
<evidence type="ECO:0000256" key="2">
    <source>
        <dbReference type="ARBA" id="ARBA00029447"/>
    </source>
</evidence>
<dbReference type="AlphaFoldDB" id="A0A1H9ZMR4"/>
<evidence type="ECO:0000256" key="5">
    <source>
        <dbReference type="SAM" id="Phobius"/>
    </source>
</evidence>
<dbReference type="GO" id="GO:0016020">
    <property type="term" value="C:membrane"/>
    <property type="evidence" value="ECO:0007669"/>
    <property type="project" value="InterPro"/>
</dbReference>
<feature type="domain" description="Methyl-accepting transducer" evidence="6">
    <location>
        <begin position="274"/>
        <end position="531"/>
    </location>
</feature>
<feature type="coiled-coil region" evidence="4">
    <location>
        <begin position="495"/>
        <end position="557"/>
    </location>
</feature>
<evidence type="ECO:0000259" key="6">
    <source>
        <dbReference type="PROSITE" id="PS50111"/>
    </source>
</evidence>
<dbReference type="PRINTS" id="PR00260">
    <property type="entry name" value="CHEMTRNSDUCR"/>
</dbReference>
<dbReference type="CDD" id="cd06225">
    <property type="entry name" value="HAMP"/>
    <property type="match status" value="1"/>
</dbReference>
<sequence>MTIFKKLLAAFLAIIILMIGMMMFTTINSDSIYGRNQQIYEDKDTIAFFIEKEVDHLRWLNGLSSMFITGEIPASVDHTECDLGQWYYAYEPEEHNHEIYMALEAPHINAHSSGHRVVELFQNNQVEQALFTFQNVTAPAVAEVQHNLGLLQEVERQRVLDLQAEIEELQKRGMILNIVIAVAAVILVILIASILNKQITVPILLLSNTIERMSNYDITFREDDEAASYINRKDEIGSITRALKKMQENLVMLIKNISDTSQQVASSSEELTATSQQSSMASDEVARTIEEIAKSANEQAKDTESGVLKTDELNKIIEEDLKDMDRINNSVNQLTILKNDGVKTIKQLTEKTNNSNEAIKNIHQSAVDTNESAEKIGEASRIIEGIAEQTNLLALNAAIEAARAGEAGKGFAVVADEIRKLAEQSTYSVKEIDEMLKKLQSNSKNAVVIMENVLSIIKEQVESVRVTENKFTGIAEEIEKVGEIVAKSVESVTTMDNTKNALADLMQNLAAIAEENAAGTEEASASVEEQTASMEEIANASESLARLAEELQESIMKFKYA</sequence>
<dbReference type="OrthoDB" id="9814363at2"/>
<dbReference type="EMBL" id="FOHU01000002">
    <property type="protein sequence ID" value="SES82943.1"/>
    <property type="molecule type" value="Genomic_DNA"/>
</dbReference>
<dbReference type="SUPFAM" id="SSF58104">
    <property type="entry name" value="Methyl-accepting chemotaxis protein (MCP) signaling domain"/>
    <property type="match status" value="1"/>
</dbReference>
<proteinExistence type="inferred from homology"/>
<dbReference type="RefSeq" id="WP_090439220.1">
    <property type="nucleotide sequence ID" value="NZ_FOHU01000002.1"/>
</dbReference>
<evidence type="ECO:0000313" key="8">
    <source>
        <dbReference type="EMBL" id="SES82943.1"/>
    </source>
</evidence>
<keyword evidence="5" id="KW-0812">Transmembrane</keyword>
<evidence type="ECO:0000259" key="7">
    <source>
        <dbReference type="PROSITE" id="PS50885"/>
    </source>
</evidence>
<dbReference type="Gene3D" id="1.10.287.950">
    <property type="entry name" value="Methyl-accepting chemotaxis protein"/>
    <property type="match status" value="1"/>
</dbReference>
<keyword evidence="4" id="KW-0175">Coiled coil</keyword>
<comment type="similarity">
    <text evidence="2">Belongs to the methyl-accepting chemotaxis (MCP) protein family.</text>
</comment>
<name>A0A1H9ZMR4_9FIRM</name>
<dbReference type="InterPro" id="IPR025991">
    <property type="entry name" value="Chemoreceptor_zinc-bind_dom"/>
</dbReference>
<keyword evidence="5" id="KW-0472">Membrane</keyword>
<dbReference type="Pfam" id="PF00672">
    <property type="entry name" value="HAMP"/>
    <property type="match status" value="1"/>
</dbReference>
<dbReference type="GO" id="GO:0004888">
    <property type="term" value="F:transmembrane signaling receptor activity"/>
    <property type="evidence" value="ECO:0007669"/>
    <property type="project" value="InterPro"/>
</dbReference>
<organism evidence="8 9">
    <name type="scientific">Natronincola peptidivorans</name>
    <dbReference type="NCBI Taxonomy" id="426128"/>
    <lineage>
        <taxon>Bacteria</taxon>
        <taxon>Bacillati</taxon>
        <taxon>Bacillota</taxon>
        <taxon>Clostridia</taxon>
        <taxon>Peptostreptococcales</taxon>
        <taxon>Natronincolaceae</taxon>
        <taxon>Natronincola</taxon>
    </lineage>
</organism>
<keyword evidence="5" id="KW-1133">Transmembrane helix</keyword>
<feature type="domain" description="HAMP" evidence="7">
    <location>
        <begin position="197"/>
        <end position="255"/>
    </location>
</feature>
<dbReference type="InterPro" id="IPR004090">
    <property type="entry name" value="Chemotax_Me-accpt_rcpt"/>
</dbReference>
<dbReference type="InterPro" id="IPR004089">
    <property type="entry name" value="MCPsignal_dom"/>
</dbReference>
<dbReference type="SMART" id="SM00283">
    <property type="entry name" value="MA"/>
    <property type="match status" value="1"/>
</dbReference>
<gene>
    <name evidence="8" type="ORF">SAMN05660297_00637</name>
</gene>
<dbReference type="Proteomes" id="UP000199568">
    <property type="component" value="Unassembled WGS sequence"/>
</dbReference>
<dbReference type="PROSITE" id="PS50885">
    <property type="entry name" value="HAMP"/>
    <property type="match status" value="1"/>
</dbReference>
<feature type="transmembrane region" description="Helical" evidence="5">
    <location>
        <begin position="174"/>
        <end position="195"/>
    </location>
</feature>
<evidence type="ECO:0000256" key="1">
    <source>
        <dbReference type="ARBA" id="ARBA00023224"/>
    </source>
</evidence>
<dbReference type="STRING" id="426128.SAMN05660297_00637"/>
<dbReference type="GO" id="GO:0007165">
    <property type="term" value="P:signal transduction"/>
    <property type="evidence" value="ECO:0007669"/>
    <property type="project" value="UniProtKB-KW"/>
</dbReference>
<reference evidence="8 9" key="1">
    <citation type="submission" date="2016-10" db="EMBL/GenBank/DDBJ databases">
        <authorList>
            <person name="de Groot N.N."/>
        </authorList>
    </citation>
    <scope>NUCLEOTIDE SEQUENCE [LARGE SCALE GENOMIC DNA]</scope>
    <source>
        <strain evidence="8 9">DSM 18979</strain>
    </source>
</reference>
<dbReference type="Gene3D" id="1.20.120.30">
    <property type="entry name" value="Aspartate receptor, ligand-binding domain"/>
    <property type="match status" value="1"/>
</dbReference>
<evidence type="ECO:0000256" key="3">
    <source>
        <dbReference type="PROSITE-ProRule" id="PRU00284"/>
    </source>
</evidence>
<dbReference type="Pfam" id="PF00015">
    <property type="entry name" value="MCPsignal"/>
    <property type="match status" value="1"/>
</dbReference>
<evidence type="ECO:0000313" key="9">
    <source>
        <dbReference type="Proteomes" id="UP000199568"/>
    </source>
</evidence>
<dbReference type="PROSITE" id="PS50111">
    <property type="entry name" value="CHEMOTAXIS_TRANSDUC_2"/>
    <property type="match status" value="1"/>
</dbReference>
<accession>A0A1H9ZMR4</accession>
<keyword evidence="9" id="KW-1185">Reference proteome</keyword>